<dbReference type="InterPro" id="IPR037138">
    <property type="entry name" value="His_deacetylse_dom_sf"/>
</dbReference>
<feature type="compositionally biased region" description="Acidic residues" evidence="10">
    <location>
        <begin position="408"/>
        <end position="422"/>
    </location>
</feature>
<evidence type="ECO:0000256" key="4">
    <source>
        <dbReference type="ARBA" id="ARBA00022801"/>
    </source>
</evidence>
<accession>A0AAV9HPV6</accession>
<feature type="compositionally biased region" description="Low complexity" evidence="10">
    <location>
        <begin position="488"/>
        <end position="497"/>
    </location>
</feature>
<feature type="region of interest" description="Disordered" evidence="10">
    <location>
        <begin position="516"/>
        <end position="637"/>
    </location>
</feature>
<evidence type="ECO:0000256" key="5">
    <source>
        <dbReference type="ARBA" id="ARBA00022853"/>
    </source>
</evidence>
<evidence type="ECO:0000256" key="7">
    <source>
        <dbReference type="ARBA" id="ARBA00023163"/>
    </source>
</evidence>
<evidence type="ECO:0000256" key="2">
    <source>
        <dbReference type="ARBA" id="ARBA00012111"/>
    </source>
</evidence>
<evidence type="ECO:0000256" key="3">
    <source>
        <dbReference type="ARBA" id="ARBA00022491"/>
    </source>
</evidence>
<keyword evidence="13" id="KW-1185">Reference proteome</keyword>
<dbReference type="GO" id="GO:0141221">
    <property type="term" value="F:histone deacetylase activity, hydrolytic mechanism"/>
    <property type="evidence" value="ECO:0007669"/>
    <property type="project" value="UniProtKB-EC"/>
</dbReference>
<gene>
    <name evidence="12" type="ORF">QBC42DRAFT_200067</name>
</gene>
<evidence type="ECO:0000256" key="6">
    <source>
        <dbReference type="ARBA" id="ARBA00023015"/>
    </source>
</evidence>
<comment type="similarity">
    <text evidence="9">Belongs to the histone deacetylase family. HD Type 1 subfamily.</text>
</comment>
<evidence type="ECO:0000313" key="13">
    <source>
        <dbReference type="Proteomes" id="UP001321749"/>
    </source>
</evidence>
<dbReference type="InterPro" id="IPR023801">
    <property type="entry name" value="His_deacetylse_dom"/>
</dbReference>
<proteinExistence type="inferred from homology"/>
<comment type="caution">
    <text evidence="12">The sequence shown here is derived from an EMBL/GenBank/DDBJ whole genome shotgun (WGS) entry which is preliminary data.</text>
</comment>
<keyword evidence="8" id="KW-0539">Nucleus</keyword>
<dbReference type="PANTHER" id="PTHR10625">
    <property type="entry name" value="HISTONE DEACETYLASE HDAC1-RELATED"/>
    <property type="match status" value="1"/>
</dbReference>
<protein>
    <recommendedName>
        <fullName evidence="2">histone deacetylase</fullName>
        <ecNumber evidence="2">3.5.1.98</ecNumber>
    </recommendedName>
</protein>
<dbReference type="GO" id="GO:0031507">
    <property type="term" value="P:heterochromatin formation"/>
    <property type="evidence" value="ECO:0007669"/>
    <property type="project" value="TreeGrafter"/>
</dbReference>
<keyword evidence="3" id="KW-0678">Repressor</keyword>
<sequence>MNGTDPAGVLRTRPLYQMVNNDNKRVAYFYDSDIGNYAYVTGHPMKPHRIRLAHSLVMNYNIYKHMEIYRAKPAVTSEMTQFHTDEYIEFLQKVTPDNMDSFMREQGKYNVGDDCPVFDGLFEFCGISAGGSMEGAARLNRDKCDIAINWAGGLHHAKKSEASGFCYVNDIVLAILELLRFKKRVLYIDIDVHHGDGVEEAFYTTDRVMTVSFHKYGEYFPGTGELRDIGIGQGKNYAVNFPLRDGIDDKAYETIFEPVITNVMQYYQPEAVVLQCGGDSLSGDRLGCFNLSMRGHANCVNFVRGFGLPTLVLGGGGYTMRNVARTWAYETGRLVGVEMDRVLPYNEYYEYYGPDYELNVRSSNMENANSYEYLEKIKIAVIENLKRTASVPSVQMQDIPRASMGVSDEQEDEDDDLDADENQDVRLTQRQWEKRRERADEYEESDDEDMARANGVYKPNGHTRQETNFRETGKEDDTMEVDSGVPTPAGEPAAEAAADNDETMIEEALDEIAAEAAAEEAAEAEKEAVEAKPAAVDTDGDVDMGEPSAAVNETVADAPIKKEEVDGIAATESAANETAATSTTEAEIAPEATAAPEAPAAADVKPAAEAPAPAPATAEAPDKEASAADKKSDGDTA</sequence>
<evidence type="ECO:0000313" key="12">
    <source>
        <dbReference type="EMBL" id="KAK4462933.1"/>
    </source>
</evidence>
<dbReference type="InterPro" id="IPR023696">
    <property type="entry name" value="Ureohydrolase_dom_sf"/>
</dbReference>
<evidence type="ECO:0000259" key="11">
    <source>
        <dbReference type="Pfam" id="PF00850"/>
    </source>
</evidence>
<dbReference type="FunFam" id="3.40.800.20:FF:000001">
    <property type="entry name" value="Histone deacetylase"/>
    <property type="match status" value="1"/>
</dbReference>
<evidence type="ECO:0000256" key="1">
    <source>
        <dbReference type="ARBA" id="ARBA00004123"/>
    </source>
</evidence>
<dbReference type="SUPFAM" id="SSF52768">
    <property type="entry name" value="Arginase/deacetylase"/>
    <property type="match status" value="1"/>
</dbReference>
<name>A0AAV9HPV6_9PEZI</name>
<evidence type="ECO:0000256" key="8">
    <source>
        <dbReference type="ARBA" id="ARBA00023242"/>
    </source>
</evidence>
<dbReference type="InterPro" id="IPR000286">
    <property type="entry name" value="HDACs"/>
</dbReference>
<feature type="domain" description="Histone deacetylase" evidence="11">
    <location>
        <begin position="43"/>
        <end position="331"/>
    </location>
</feature>
<dbReference type="GO" id="GO:0070210">
    <property type="term" value="C:Rpd3L-Expanded complex"/>
    <property type="evidence" value="ECO:0007669"/>
    <property type="project" value="TreeGrafter"/>
</dbReference>
<keyword evidence="5" id="KW-0156">Chromatin regulator</keyword>
<organism evidence="12 13">
    <name type="scientific">Cladorrhinum samala</name>
    <dbReference type="NCBI Taxonomy" id="585594"/>
    <lineage>
        <taxon>Eukaryota</taxon>
        <taxon>Fungi</taxon>
        <taxon>Dikarya</taxon>
        <taxon>Ascomycota</taxon>
        <taxon>Pezizomycotina</taxon>
        <taxon>Sordariomycetes</taxon>
        <taxon>Sordariomycetidae</taxon>
        <taxon>Sordariales</taxon>
        <taxon>Podosporaceae</taxon>
        <taxon>Cladorrhinum</taxon>
    </lineage>
</organism>
<dbReference type="AlphaFoldDB" id="A0AAV9HPV6"/>
<dbReference type="GO" id="GO:0032221">
    <property type="term" value="C:Rpd3S complex"/>
    <property type="evidence" value="ECO:0007669"/>
    <property type="project" value="UniProtKB-ARBA"/>
</dbReference>
<dbReference type="GO" id="GO:0033698">
    <property type="term" value="C:Rpd3L complex"/>
    <property type="evidence" value="ECO:0007669"/>
    <property type="project" value="UniProtKB-ARBA"/>
</dbReference>
<keyword evidence="7" id="KW-0804">Transcription</keyword>
<feature type="compositionally biased region" description="Acidic residues" evidence="10">
    <location>
        <begin position="440"/>
        <end position="449"/>
    </location>
</feature>
<evidence type="ECO:0000256" key="10">
    <source>
        <dbReference type="SAM" id="MobiDB-lite"/>
    </source>
</evidence>
<feature type="compositionally biased region" description="Basic and acidic residues" evidence="10">
    <location>
        <begin position="463"/>
        <end position="476"/>
    </location>
</feature>
<keyword evidence="4" id="KW-0378">Hydrolase</keyword>
<feature type="region of interest" description="Disordered" evidence="10">
    <location>
        <begin position="390"/>
        <end position="497"/>
    </location>
</feature>
<dbReference type="PANTHER" id="PTHR10625:SF10">
    <property type="entry name" value="HISTONE DEACETYLASE HDAC1"/>
    <property type="match status" value="1"/>
</dbReference>
<dbReference type="EMBL" id="MU864965">
    <property type="protein sequence ID" value="KAK4462933.1"/>
    <property type="molecule type" value="Genomic_DNA"/>
</dbReference>
<reference evidence="12" key="2">
    <citation type="submission" date="2023-06" db="EMBL/GenBank/DDBJ databases">
        <authorList>
            <consortium name="Lawrence Berkeley National Laboratory"/>
            <person name="Mondo S.J."/>
            <person name="Hensen N."/>
            <person name="Bonometti L."/>
            <person name="Westerberg I."/>
            <person name="Brannstrom I.O."/>
            <person name="Guillou S."/>
            <person name="Cros-Aarteil S."/>
            <person name="Calhoun S."/>
            <person name="Haridas S."/>
            <person name="Kuo A."/>
            <person name="Pangilinan J."/>
            <person name="Riley R."/>
            <person name="Labutti K."/>
            <person name="Andreopoulos B."/>
            <person name="Lipzen A."/>
            <person name="Chen C."/>
            <person name="Yanf M."/>
            <person name="Daum C."/>
            <person name="Ng V."/>
            <person name="Clum A."/>
            <person name="Steindorff A."/>
            <person name="Ohm R."/>
            <person name="Martin F."/>
            <person name="Silar P."/>
            <person name="Natvig D."/>
            <person name="Lalanne C."/>
            <person name="Gautier V."/>
            <person name="Ament-Velasquez S.L."/>
            <person name="Kruys A."/>
            <person name="Hutchinson M.I."/>
            <person name="Powell A.J."/>
            <person name="Barry K."/>
            <person name="Miller A.N."/>
            <person name="Grigoriev I.V."/>
            <person name="Debuchy R."/>
            <person name="Gladieux P."/>
            <person name="Thoren M.H."/>
            <person name="Johannesson H."/>
        </authorList>
    </citation>
    <scope>NUCLEOTIDE SEQUENCE</scope>
    <source>
        <strain evidence="12">PSN324</strain>
    </source>
</reference>
<dbReference type="PRINTS" id="PR01271">
    <property type="entry name" value="HISDACETLASE"/>
</dbReference>
<dbReference type="Proteomes" id="UP001321749">
    <property type="component" value="Unassembled WGS sequence"/>
</dbReference>
<evidence type="ECO:0000256" key="9">
    <source>
        <dbReference type="ARBA" id="ARBA00061569"/>
    </source>
</evidence>
<comment type="subcellular location">
    <subcellularLocation>
        <location evidence="1">Nucleus</location>
    </subcellularLocation>
</comment>
<dbReference type="Pfam" id="PF00850">
    <property type="entry name" value="Hist_deacetyl"/>
    <property type="match status" value="1"/>
</dbReference>
<feature type="compositionally biased region" description="Basic and acidic residues" evidence="10">
    <location>
        <begin position="620"/>
        <end position="637"/>
    </location>
</feature>
<keyword evidence="6" id="KW-0805">Transcription regulation</keyword>
<feature type="compositionally biased region" description="Low complexity" evidence="10">
    <location>
        <begin position="569"/>
        <end position="619"/>
    </location>
</feature>
<dbReference type="EC" id="3.5.1.98" evidence="2"/>
<reference evidence="12" key="1">
    <citation type="journal article" date="2023" name="Mol. Phylogenet. Evol.">
        <title>Genome-scale phylogeny and comparative genomics of the fungal order Sordariales.</title>
        <authorList>
            <person name="Hensen N."/>
            <person name="Bonometti L."/>
            <person name="Westerberg I."/>
            <person name="Brannstrom I.O."/>
            <person name="Guillou S."/>
            <person name="Cros-Aarteil S."/>
            <person name="Calhoun S."/>
            <person name="Haridas S."/>
            <person name="Kuo A."/>
            <person name="Mondo S."/>
            <person name="Pangilinan J."/>
            <person name="Riley R."/>
            <person name="LaButti K."/>
            <person name="Andreopoulos B."/>
            <person name="Lipzen A."/>
            <person name="Chen C."/>
            <person name="Yan M."/>
            <person name="Daum C."/>
            <person name="Ng V."/>
            <person name="Clum A."/>
            <person name="Steindorff A."/>
            <person name="Ohm R.A."/>
            <person name="Martin F."/>
            <person name="Silar P."/>
            <person name="Natvig D.O."/>
            <person name="Lalanne C."/>
            <person name="Gautier V."/>
            <person name="Ament-Velasquez S.L."/>
            <person name="Kruys A."/>
            <person name="Hutchinson M.I."/>
            <person name="Powell A.J."/>
            <person name="Barry K."/>
            <person name="Miller A.N."/>
            <person name="Grigoriev I.V."/>
            <person name="Debuchy R."/>
            <person name="Gladieux P."/>
            <person name="Hiltunen Thoren M."/>
            <person name="Johannesson H."/>
        </authorList>
    </citation>
    <scope>NUCLEOTIDE SEQUENCE</scope>
    <source>
        <strain evidence="12">PSN324</strain>
    </source>
</reference>
<dbReference type="Gene3D" id="3.40.800.20">
    <property type="entry name" value="Histone deacetylase domain"/>
    <property type="match status" value="1"/>
</dbReference>
<dbReference type="InterPro" id="IPR003084">
    <property type="entry name" value="HDAC_I/II"/>
</dbReference>
<dbReference type="PRINTS" id="PR01270">
    <property type="entry name" value="HDASUPER"/>
</dbReference>